<sequence length="698" mass="78368">MEEISWRQKSRQIWLKEGDKNTGFFHKMANSNSRRNCLKKIKVRGIWLSDEQDIQRGVVRAYQDLLSDPGGWHPSMSSLEFDSIGREEAARLEEMFSLEEVYLALSELNGDKAPGPDGFPIAFWQSLNSTFLVLVPKKGGAEDLRDYRPISLVGGLYKILAKVLANRLKKVVSKVVSSSQNAFVEGRQILDAALIANEAIDSMLKGDVAGVLCKLDLEKAYDHINWDFLMLVMQKMGFGEKWAGWIRWCISTASFLVLINGSPAGFFQSTQGLRQGDPISPYLFVLGMEALSCLINKAVRGGFLSGCRLRGRGGNGIQVSHLLFADDTLVFCKDSQDQMAVLSWLFMWFEAISGLNINLEKSEILPVGRVENAEVLASELGCKVGSLPSTYLGLPLGAPHKSVVVWDGVEERMRKRLALWKRQFISKGGRITLIRSTLASMPIYLMSLMRIPRVVRLRLEKIQRDFLWGGGALEKRPHLVKWDVVRSHKMKGGLGIKNFSILNRALLCKWSWRFAAERESFWKLVISSKYGEEGGWISCEVREGHGVGLWKEIRKEGVLLFKNASFNVGDGRRVKFWKDIWCGNTPLCEAFPSLSFNDWELEAVASLLSVFQGKRLNVGMEDRVVWNASKNGIFSVKSLYNTLDSGGAIPFPWRIIWSPCVPTKVGFFCLGSFLGEGPNPRSSQKEGLVSSKQMLLML</sequence>
<dbReference type="InterPro" id="IPR043502">
    <property type="entry name" value="DNA/RNA_pol_sf"/>
</dbReference>
<evidence type="ECO:0000259" key="1">
    <source>
        <dbReference type="PROSITE" id="PS50878"/>
    </source>
</evidence>
<dbReference type="InterPro" id="IPR000477">
    <property type="entry name" value="RT_dom"/>
</dbReference>
<dbReference type="Pfam" id="PF00078">
    <property type="entry name" value="RVT_1"/>
    <property type="match status" value="1"/>
</dbReference>
<evidence type="ECO:0000313" key="3">
    <source>
        <dbReference type="Proteomes" id="UP000288805"/>
    </source>
</evidence>
<proteinExistence type="predicted"/>
<organism evidence="2 3">
    <name type="scientific">Vitis vinifera</name>
    <name type="common">Grape</name>
    <dbReference type="NCBI Taxonomy" id="29760"/>
    <lineage>
        <taxon>Eukaryota</taxon>
        <taxon>Viridiplantae</taxon>
        <taxon>Streptophyta</taxon>
        <taxon>Embryophyta</taxon>
        <taxon>Tracheophyta</taxon>
        <taxon>Spermatophyta</taxon>
        <taxon>Magnoliopsida</taxon>
        <taxon>eudicotyledons</taxon>
        <taxon>Gunneridae</taxon>
        <taxon>Pentapetalae</taxon>
        <taxon>rosids</taxon>
        <taxon>Vitales</taxon>
        <taxon>Vitaceae</taxon>
        <taxon>Viteae</taxon>
        <taxon>Vitis</taxon>
    </lineage>
</organism>
<gene>
    <name evidence="2" type="primary">LIN1_197</name>
    <name evidence="2" type="ORF">CK203_009408</name>
</gene>
<dbReference type="SUPFAM" id="SSF56672">
    <property type="entry name" value="DNA/RNA polymerases"/>
    <property type="match status" value="1"/>
</dbReference>
<dbReference type="CDD" id="cd01650">
    <property type="entry name" value="RT_nLTR_like"/>
    <property type="match status" value="1"/>
</dbReference>
<dbReference type="PANTHER" id="PTHR33116:SF78">
    <property type="entry name" value="OS12G0587133 PROTEIN"/>
    <property type="match status" value="1"/>
</dbReference>
<dbReference type="AlphaFoldDB" id="A0A438JSQ6"/>
<protein>
    <submittedName>
        <fullName evidence="2">LINE-1 reverse transcriptase-like</fullName>
    </submittedName>
</protein>
<comment type="caution">
    <text evidence="2">The sequence shown here is derived from an EMBL/GenBank/DDBJ whole genome shotgun (WGS) entry which is preliminary data.</text>
</comment>
<accession>A0A438JSQ6</accession>
<evidence type="ECO:0000313" key="2">
    <source>
        <dbReference type="EMBL" id="RVX11994.1"/>
    </source>
</evidence>
<dbReference type="Proteomes" id="UP000288805">
    <property type="component" value="Unassembled WGS sequence"/>
</dbReference>
<feature type="domain" description="Reverse transcriptase" evidence="1">
    <location>
        <begin position="116"/>
        <end position="396"/>
    </location>
</feature>
<dbReference type="PANTHER" id="PTHR33116">
    <property type="entry name" value="REVERSE TRANSCRIPTASE ZINC-BINDING DOMAIN-CONTAINING PROTEIN-RELATED-RELATED"/>
    <property type="match status" value="1"/>
</dbReference>
<keyword evidence="2" id="KW-0695">RNA-directed DNA polymerase</keyword>
<reference evidence="2 3" key="1">
    <citation type="journal article" date="2018" name="PLoS Genet.">
        <title>Population sequencing reveals clonal diversity and ancestral inbreeding in the grapevine cultivar Chardonnay.</title>
        <authorList>
            <person name="Roach M.J."/>
            <person name="Johnson D.L."/>
            <person name="Bohlmann J."/>
            <person name="van Vuuren H.J."/>
            <person name="Jones S.J."/>
            <person name="Pretorius I.S."/>
            <person name="Schmidt S.A."/>
            <person name="Borneman A.R."/>
        </authorList>
    </citation>
    <scope>NUCLEOTIDE SEQUENCE [LARGE SCALE GENOMIC DNA]</scope>
    <source>
        <strain evidence="3">cv. Chardonnay</strain>
        <tissue evidence="2">Leaf</tissue>
    </source>
</reference>
<dbReference type="EMBL" id="QGNW01000029">
    <property type="protein sequence ID" value="RVX11994.1"/>
    <property type="molecule type" value="Genomic_DNA"/>
</dbReference>
<name>A0A438JSQ6_VITVI</name>
<keyword evidence="2" id="KW-0548">Nucleotidyltransferase</keyword>
<dbReference type="PROSITE" id="PS50878">
    <property type="entry name" value="RT_POL"/>
    <property type="match status" value="1"/>
</dbReference>
<dbReference type="GO" id="GO:0003964">
    <property type="term" value="F:RNA-directed DNA polymerase activity"/>
    <property type="evidence" value="ECO:0007669"/>
    <property type="project" value="UniProtKB-KW"/>
</dbReference>
<keyword evidence="2" id="KW-0808">Transferase</keyword>